<dbReference type="InterPro" id="IPR015422">
    <property type="entry name" value="PyrdxlP-dep_Trfase_small"/>
</dbReference>
<feature type="domain" description="Aminotransferase class V" evidence="10">
    <location>
        <begin position="58"/>
        <end position="301"/>
    </location>
</feature>
<dbReference type="InterPro" id="IPR015421">
    <property type="entry name" value="PyrdxlP-dep_Trfase_major"/>
</dbReference>
<dbReference type="InterPro" id="IPR012703">
    <property type="entry name" value="NH2EtPonate_pyrv_transaminase"/>
</dbReference>
<dbReference type="Proteomes" id="UP000535838">
    <property type="component" value="Unassembled WGS sequence"/>
</dbReference>
<dbReference type="Pfam" id="PF00266">
    <property type="entry name" value="Aminotran_5"/>
    <property type="match status" value="1"/>
</dbReference>
<dbReference type="PANTHER" id="PTHR42778">
    <property type="entry name" value="2-AMINOETHYLPHOSPHONATE--PYRUVATE TRANSAMINASE"/>
    <property type="match status" value="1"/>
</dbReference>
<gene>
    <name evidence="7" type="primary">phnW</name>
    <name evidence="11" type="ORF">H7B67_17225</name>
</gene>
<evidence type="ECO:0000313" key="11">
    <source>
        <dbReference type="EMBL" id="MBB6635865.1"/>
    </source>
</evidence>
<dbReference type="PIRSF" id="PIRSF000524">
    <property type="entry name" value="SPT"/>
    <property type="match status" value="1"/>
</dbReference>
<comment type="function">
    <text evidence="7">Involved in phosphonate degradation.</text>
</comment>
<organism evidence="11 12">
    <name type="scientific">Cohnella thailandensis</name>
    <dbReference type="NCBI Taxonomy" id="557557"/>
    <lineage>
        <taxon>Bacteria</taxon>
        <taxon>Bacillati</taxon>
        <taxon>Bacillota</taxon>
        <taxon>Bacilli</taxon>
        <taxon>Bacillales</taxon>
        <taxon>Paenibacillaceae</taxon>
        <taxon>Cohnella</taxon>
    </lineage>
</organism>
<comment type="subunit">
    <text evidence="7">Homodimer.</text>
</comment>
<protein>
    <recommendedName>
        <fullName evidence="7">2-aminoethylphosphonate--pyruvate transaminase</fullName>
        <ecNumber evidence="7">2.6.1.37</ecNumber>
    </recommendedName>
    <alternativeName>
        <fullName evidence="7">2-aminoethylphosphonate aminotransferase</fullName>
    </alternativeName>
    <alternativeName>
        <fullName evidence="7">AEP transaminase</fullName>
        <shortName evidence="7">AEPT</shortName>
    </alternativeName>
</protein>
<keyword evidence="4 7" id="KW-0663">Pyridoxal phosphate</keyword>
<evidence type="ECO:0000256" key="7">
    <source>
        <dbReference type="HAMAP-Rule" id="MF_01376"/>
    </source>
</evidence>
<evidence type="ECO:0000259" key="10">
    <source>
        <dbReference type="Pfam" id="PF00266"/>
    </source>
</evidence>
<comment type="catalytic activity">
    <reaction evidence="6 7">
        <text>(2-aminoethyl)phosphonate + pyruvate = phosphonoacetaldehyde + L-alanine</text>
        <dbReference type="Rhea" id="RHEA:17021"/>
        <dbReference type="ChEBI" id="CHEBI:15361"/>
        <dbReference type="ChEBI" id="CHEBI:57418"/>
        <dbReference type="ChEBI" id="CHEBI:57972"/>
        <dbReference type="ChEBI" id="CHEBI:58383"/>
        <dbReference type="EC" id="2.6.1.37"/>
    </reaction>
</comment>
<feature type="binding site" evidence="8">
    <location>
        <position position="341"/>
    </location>
    <ligand>
        <name>substrate</name>
    </ligand>
</feature>
<evidence type="ECO:0000256" key="1">
    <source>
        <dbReference type="ARBA" id="ARBA00001933"/>
    </source>
</evidence>
<name>A0A841T023_9BACL</name>
<dbReference type="PANTHER" id="PTHR42778:SF1">
    <property type="entry name" value="2-AMINOETHYLPHOSPHONATE--PYRUVATE TRANSAMINASE"/>
    <property type="match status" value="1"/>
</dbReference>
<comment type="cofactor">
    <cofactor evidence="1 7 9">
        <name>pyridoxal 5'-phosphate</name>
        <dbReference type="ChEBI" id="CHEBI:597326"/>
    </cofactor>
</comment>
<evidence type="ECO:0000256" key="9">
    <source>
        <dbReference type="PIRSR" id="PIRSR000524-50"/>
    </source>
</evidence>
<dbReference type="NCBIfam" id="NF010006">
    <property type="entry name" value="PRK13479.1"/>
    <property type="match status" value="1"/>
</dbReference>
<evidence type="ECO:0000313" key="12">
    <source>
        <dbReference type="Proteomes" id="UP000535838"/>
    </source>
</evidence>
<evidence type="ECO:0000256" key="2">
    <source>
        <dbReference type="ARBA" id="ARBA00022576"/>
    </source>
</evidence>
<feature type="modified residue" description="N6-(pyridoxal phosphate)lysine" evidence="7 9">
    <location>
        <position position="196"/>
    </location>
</feature>
<dbReference type="InterPro" id="IPR015424">
    <property type="entry name" value="PyrdxlP-dep_Trfase"/>
</dbReference>
<sequence length="373" mass="41693">MNPVKRNILLSPGPATTTDSVKRAQVVPDICPREEEFGSLLAGISEDLTRIVADPQTHTAVLFAGSGTAAVESMLCSSVSADGTVIIVNNGAYGRRMCEIVQTYGISYLEFTSSSTDPIDLEALEAFIAASPRKASHLAVVHHETTTGLLNDIGSLGELCRKYEIEFMVDAISSFAAIPIRMEDLHIAYLAASSNKNIQGMAGISMVVAEKKRLDNMRCNKPRSYYLNLYAQYDYFVRTRQLRFTPPVQTFYALRQAIDELFVEGIEARYKRYTKSWTTLIEGIAKLGLKHLVNPRHHSKIVTSIIEPDCSGYDFRNMHDFFYDKGFTIYPGKLERLNTFRVANMGDITSEDMEAFLRLLAEYLDSIGYIKSV</sequence>
<dbReference type="InterPro" id="IPR000192">
    <property type="entry name" value="Aminotrans_V_dom"/>
</dbReference>
<keyword evidence="3 7" id="KW-0808">Transferase</keyword>
<evidence type="ECO:0000256" key="8">
    <source>
        <dbReference type="PIRSR" id="PIRSR000524-1"/>
    </source>
</evidence>
<keyword evidence="2 7" id="KW-0032">Aminotransferase</keyword>
<dbReference type="InterPro" id="IPR024169">
    <property type="entry name" value="SP_NH2Trfase/AEP_transaminase"/>
</dbReference>
<dbReference type="Gene3D" id="3.90.1150.10">
    <property type="entry name" value="Aspartate Aminotransferase, domain 1"/>
    <property type="match status" value="1"/>
</dbReference>
<comment type="similarity">
    <text evidence="7">Belongs to the class-V pyridoxal-phosphate-dependent aminotransferase family. PhnW subfamily.</text>
</comment>
<comment type="caution">
    <text evidence="11">The sequence shown here is derived from an EMBL/GenBank/DDBJ whole genome shotgun (WGS) entry which is preliminary data.</text>
</comment>
<dbReference type="AlphaFoldDB" id="A0A841T023"/>
<evidence type="ECO:0000256" key="5">
    <source>
        <dbReference type="ARBA" id="ARBA00023317"/>
    </source>
</evidence>
<dbReference type="NCBIfam" id="TIGR03301">
    <property type="entry name" value="PhnW-AepZ"/>
    <property type="match status" value="1"/>
</dbReference>
<reference evidence="11 12" key="1">
    <citation type="submission" date="2020-08" db="EMBL/GenBank/DDBJ databases">
        <title>Cohnella phylogeny.</title>
        <authorList>
            <person name="Dunlap C."/>
        </authorList>
    </citation>
    <scope>NUCLEOTIDE SEQUENCE [LARGE SCALE GENOMIC DNA]</scope>
    <source>
        <strain evidence="11 12">DSM 25241</strain>
    </source>
</reference>
<dbReference type="GO" id="GO:0019700">
    <property type="term" value="P:organic phosphonate catabolic process"/>
    <property type="evidence" value="ECO:0007669"/>
    <property type="project" value="InterPro"/>
</dbReference>
<dbReference type="HAMAP" id="MF_01376">
    <property type="entry name" value="PhnW_aminotrans_5"/>
    <property type="match status" value="1"/>
</dbReference>
<evidence type="ECO:0000256" key="3">
    <source>
        <dbReference type="ARBA" id="ARBA00022679"/>
    </source>
</evidence>
<dbReference type="GO" id="GO:0047304">
    <property type="term" value="F:2-aminoethylphosphonate-pyruvate transaminase activity"/>
    <property type="evidence" value="ECO:0007669"/>
    <property type="project" value="UniProtKB-UniRule"/>
</dbReference>
<keyword evidence="5 7" id="KW-0670">Pyruvate</keyword>
<dbReference type="SUPFAM" id="SSF53383">
    <property type="entry name" value="PLP-dependent transferases"/>
    <property type="match status" value="1"/>
</dbReference>
<proteinExistence type="inferred from homology"/>
<dbReference type="EMBL" id="JACJVQ010000015">
    <property type="protein sequence ID" value="MBB6635865.1"/>
    <property type="molecule type" value="Genomic_DNA"/>
</dbReference>
<keyword evidence="12" id="KW-1185">Reference proteome</keyword>
<dbReference type="Gene3D" id="3.40.640.10">
    <property type="entry name" value="Type I PLP-dependent aspartate aminotransferase-like (Major domain)"/>
    <property type="match status" value="1"/>
</dbReference>
<dbReference type="EC" id="2.6.1.37" evidence="7"/>
<dbReference type="RefSeq" id="WP_185121102.1">
    <property type="nucleotide sequence ID" value="NZ_JACJVQ010000015.1"/>
</dbReference>
<evidence type="ECO:0000256" key="6">
    <source>
        <dbReference type="ARBA" id="ARBA00049460"/>
    </source>
</evidence>
<accession>A0A841T023</accession>
<evidence type="ECO:0000256" key="4">
    <source>
        <dbReference type="ARBA" id="ARBA00022898"/>
    </source>
</evidence>